<accession>A0A5P8WIR1</accession>
<keyword evidence="2" id="KW-1185">Reference proteome</keyword>
<evidence type="ECO:0000313" key="1">
    <source>
        <dbReference type="EMBL" id="QFS51709.1"/>
    </source>
</evidence>
<proteinExistence type="predicted"/>
<protein>
    <submittedName>
        <fullName evidence="1">Uncharacterized protein</fullName>
    </submittedName>
</protein>
<organism evidence="1 2">
    <name type="scientific">Nostoc sphaeroides CCNUC1</name>
    <dbReference type="NCBI Taxonomy" id="2653204"/>
    <lineage>
        <taxon>Bacteria</taxon>
        <taxon>Bacillati</taxon>
        <taxon>Cyanobacteriota</taxon>
        <taxon>Cyanophyceae</taxon>
        <taxon>Nostocales</taxon>
        <taxon>Nostocaceae</taxon>
        <taxon>Nostoc</taxon>
    </lineage>
</organism>
<dbReference type="AlphaFoldDB" id="A0A5P8WIR1"/>
<dbReference type="EMBL" id="CP045227">
    <property type="protein sequence ID" value="QFS51709.1"/>
    <property type="molecule type" value="Genomic_DNA"/>
</dbReference>
<evidence type="ECO:0000313" key="2">
    <source>
        <dbReference type="Proteomes" id="UP000326678"/>
    </source>
</evidence>
<sequence length="81" mass="9139">MQLLIDLAQSKQWFIKARKTLKKGNAKSLINQMDDLIAVATGERCKIMVGKRNYLLDAYREGRLNYDKAITQKLPIGSGAL</sequence>
<dbReference type="KEGG" id="nsh:GXM_09203"/>
<dbReference type="Proteomes" id="UP000326678">
    <property type="component" value="Chromosome Gxm2"/>
</dbReference>
<reference evidence="1 2" key="1">
    <citation type="submission" date="2019-10" db="EMBL/GenBank/DDBJ databases">
        <title>Genomic and transcriptomic insights into the perfect genentic adaptation of a filamentous nitrogen-fixing cyanobacterium to rice fields.</title>
        <authorList>
            <person name="Chen Z."/>
        </authorList>
    </citation>
    <scope>NUCLEOTIDE SEQUENCE [LARGE SCALE GENOMIC DNA]</scope>
    <source>
        <strain evidence="1">CCNUC1</strain>
    </source>
</reference>
<name>A0A5P8WIR1_9NOSO</name>
<gene>
    <name evidence="1" type="ORF">GXM_09203</name>
</gene>